<feature type="transmembrane region" description="Helical" evidence="1">
    <location>
        <begin position="191"/>
        <end position="211"/>
    </location>
</feature>
<gene>
    <name evidence="2" type="ORF">CPZ25_016620</name>
</gene>
<feature type="transmembrane region" description="Helical" evidence="1">
    <location>
        <begin position="151"/>
        <end position="179"/>
    </location>
</feature>
<keyword evidence="1" id="KW-1133">Transmembrane helix</keyword>
<accession>A0A4P9CB68</accession>
<evidence type="ECO:0000313" key="2">
    <source>
        <dbReference type="EMBL" id="QCT72877.1"/>
    </source>
</evidence>
<keyword evidence="3" id="KW-1185">Reference proteome</keyword>
<dbReference type="InterPro" id="IPR031599">
    <property type="entry name" value="ABC_tran_2"/>
</dbReference>
<keyword evidence="1" id="KW-0472">Membrane</keyword>
<feature type="transmembrane region" description="Helical" evidence="1">
    <location>
        <begin position="530"/>
        <end position="548"/>
    </location>
</feature>
<dbReference type="KEGG" id="emt:CPZ25_016620"/>
<dbReference type="AlphaFoldDB" id="A0A4P9CB68"/>
<feature type="transmembrane region" description="Helical" evidence="1">
    <location>
        <begin position="261"/>
        <end position="287"/>
    </location>
</feature>
<protein>
    <submittedName>
        <fullName evidence="2">Uncharacterized protein</fullName>
    </submittedName>
</protein>
<feature type="transmembrane region" description="Helical" evidence="1">
    <location>
        <begin position="76"/>
        <end position="100"/>
    </location>
</feature>
<feature type="transmembrane region" description="Helical" evidence="1">
    <location>
        <begin position="428"/>
        <end position="449"/>
    </location>
</feature>
<feature type="transmembrane region" description="Helical" evidence="1">
    <location>
        <begin position="498"/>
        <end position="524"/>
    </location>
</feature>
<sequence>MKEIIRLTKLFINTNLGLSMIRYNRKNNKKAFFKQVGLPALVLVAMLPLYGLYVAYMAMMYTGMVAIGQESVLLPMAYTMVSVVIIFFGIAYIMAEFYFSGGVEMLLPLPIKPRNIIIGKFGSIIFMEVLLSAVLMLPPAVVYGMGQGMGILYYIMALIVIIVLPVLPLALETLLIMLLMRSNSFKGKKDVFQIVALFVVLAFFLGLQMYLSRTAGSSDDPMAVVNSMLADNGYLLKSITRLYPVSLLVAQSLNRITLTGMLSLIGLLALTAAAFALMVFVGGRIYVKGLLSGKESGKGKKVLSATKLQKALSHRTAPALAVFKMDMRLLLRTPIYFFNNVSIVVVVPLVFLMSMFFGKSGGMDIMTLASDFYKAAPDAMNLILVIVFMFFGSVACTTASTFSREGKNIWLTCIVPVRPLDQMIGRGLSALCIQLLGIVFTLILLAFIMPLSLGTVVLSLVLGTIGSFPLLAFGLIVDMMRPLLDWDNPQKAVKNNMNVMIAMMVGWVYMLLVVGISAATGFFIAPVFGYSFFAVVSIVISVLLLMVVKKHLEERMQMMDVE</sequence>
<feature type="transmembrane region" description="Helical" evidence="1">
    <location>
        <begin position="455"/>
        <end position="477"/>
    </location>
</feature>
<dbReference type="Proteomes" id="UP000218387">
    <property type="component" value="Chromosome"/>
</dbReference>
<name>A0A4P9CB68_EUBML</name>
<evidence type="ECO:0000256" key="1">
    <source>
        <dbReference type="SAM" id="Phobius"/>
    </source>
</evidence>
<proteinExistence type="predicted"/>
<keyword evidence="1" id="KW-0812">Transmembrane</keyword>
<feature type="transmembrane region" description="Helical" evidence="1">
    <location>
        <begin position="121"/>
        <end position="145"/>
    </location>
</feature>
<evidence type="ECO:0000313" key="3">
    <source>
        <dbReference type="Proteomes" id="UP000218387"/>
    </source>
</evidence>
<reference evidence="2 3" key="1">
    <citation type="submission" date="2018-05" db="EMBL/GenBank/DDBJ databases">
        <title>Genome comparison of Eubacterium sp.</title>
        <authorList>
            <person name="Feng Y."/>
            <person name="Sanchez-Andrea I."/>
            <person name="Stams A.J.M."/>
            <person name="De Vos W.M."/>
        </authorList>
    </citation>
    <scope>NUCLEOTIDE SEQUENCE [LARGE SCALE GENOMIC DNA]</scope>
    <source>
        <strain evidence="2 3">YI</strain>
    </source>
</reference>
<feature type="transmembrane region" description="Helical" evidence="1">
    <location>
        <begin position="379"/>
        <end position="402"/>
    </location>
</feature>
<feature type="transmembrane region" description="Helical" evidence="1">
    <location>
        <begin position="335"/>
        <end position="359"/>
    </location>
</feature>
<dbReference type="Pfam" id="PF16949">
    <property type="entry name" value="ABC_tran_2"/>
    <property type="match status" value="1"/>
</dbReference>
<feature type="transmembrane region" description="Helical" evidence="1">
    <location>
        <begin position="36"/>
        <end position="56"/>
    </location>
</feature>
<dbReference type="RefSeq" id="WP_096920151.1">
    <property type="nucleotide sequence ID" value="NZ_CP029487.1"/>
</dbReference>
<organism evidence="2 3">
    <name type="scientific">Eubacterium maltosivorans</name>
    <dbReference type="NCBI Taxonomy" id="2041044"/>
    <lineage>
        <taxon>Bacteria</taxon>
        <taxon>Bacillati</taxon>
        <taxon>Bacillota</taxon>
        <taxon>Clostridia</taxon>
        <taxon>Eubacteriales</taxon>
        <taxon>Eubacteriaceae</taxon>
        <taxon>Eubacterium</taxon>
    </lineage>
</organism>
<dbReference type="EMBL" id="CP029487">
    <property type="protein sequence ID" value="QCT72877.1"/>
    <property type="molecule type" value="Genomic_DNA"/>
</dbReference>